<reference evidence="1 2" key="1">
    <citation type="journal article" date="2013" name="Genome Announc.">
        <title>Draft Genome Sequence of Cyclobacterium qasimii Strain M12-11BT, Isolated from Arctic Marine Sediment.</title>
        <authorList>
            <person name="Shivaji S."/>
            <person name="Ara S."/>
            <person name="Singh A."/>
            <person name="Kumar Pinnaka A."/>
        </authorList>
    </citation>
    <scope>NUCLEOTIDE SEQUENCE [LARGE SCALE GENOMIC DNA]</scope>
    <source>
        <strain evidence="1 2">M12-11B</strain>
    </source>
</reference>
<protein>
    <submittedName>
        <fullName evidence="1">Uncharacterized protein</fullName>
    </submittedName>
</protein>
<accession>S7V6X5</accession>
<evidence type="ECO:0000313" key="2">
    <source>
        <dbReference type="Proteomes" id="UP000014974"/>
    </source>
</evidence>
<comment type="caution">
    <text evidence="1">The sequence shown here is derived from an EMBL/GenBank/DDBJ whole genome shotgun (WGS) entry which is preliminary data.</text>
</comment>
<name>S7V6X5_9BACT</name>
<evidence type="ECO:0000313" key="1">
    <source>
        <dbReference type="EMBL" id="EPR65671.1"/>
    </source>
</evidence>
<sequence>MVGDKVEHTIFLLQEMKNTIPTKKIHPIPVIRFFIFNSAICAISGDRLKTLHSKHTEKSPMVL</sequence>
<proteinExistence type="predicted"/>
<gene>
    <name evidence="1" type="ORF">ADICYQ_5306</name>
</gene>
<dbReference type="AlphaFoldDB" id="S7V6X5"/>
<dbReference type="Proteomes" id="UP000014974">
    <property type="component" value="Unassembled WGS sequence"/>
</dbReference>
<organism evidence="1 2">
    <name type="scientific">Cyclobacterium qasimii M12-11B</name>
    <dbReference type="NCBI Taxonomy" id="641524"/>
    <lineage>
        <taxon>Bacteria</taxon>
        <taxon>Pseudomonadati</taxon>
        <taxon>Bacteroidota</taxon>
        <taxon>Cytophagia</taxon>
        <taxon>Cytophagales</taxon>
        <taxon>Cyclobacteriaceae</taxon>
        <taxon>Cyclobacterium</taxon>
    </lineage>
</organism>
<dbReference type="EMBL" id="ATNM01000188">
    <property type="protein sequence ID" value="EPR65671.1"/>
    <property type="molecule type" value="Genomic_DNA"/>
</dbReference>